<protein>
    <recommendedName>
        <fullName evidence="3">Integrase</fullName>
    </recommendedName>
</protein>
<dbReference type="EMBL" id="JAUEPL010000004">
    <property type="protein sequence ID" value="MDN3293341.1"/>
    <property type="molecule type" value="Genomic_DNA"/>
</dbReference>
<dbReference type="RefSeq" id="WP_290110195.1">
    <property type="nucleotide sequence ID" value="NZ_JAUEPL010000004.1"/>
</dbReference>
<evidence type="ECO:0000313" key="2">
    <source>
        <dbReference type="Proteomes" id="UP001174050"/>
    </source>
</evidence>
<reference evidence="1" key="1">
    <citation type="submission" date="2023-06" db="EMBL/GenBank/DDBJ databases">
        <title>WGS-Sequencing of Streptomyces ficellus isolate 21 collected from sand in Gara Djebilet Iron Mine in Algeria.</title>
        <authorList>
            <person name="Zegers G.P."/>
            <person name="Gomez A."/>
            <person name="Gueddou A."/>
            <person name="Zahara A.F."/>
            <person name="Worth M."/>
            <person name="Sevigny J.L."/>
            <person name="Tisa L."/>
        </authorList>
    </citation>
    <scope>NUCLEOTIDE SEQUENCE</scope>
    <source>
        <strain evidence="1">AS11</strain>
    </source>
</reference>
<accession>A0ABT7Z1J7</accession>
<evidence type="ECO:0008006" key="3">
    <source>
        <dbReference type="Google" id="ProtNLM"/>
    </source>
</evidence>
<dbReference type="Proteomes" id="UP001174050">
    <property type="component" value="Unassembled WGS sequence"/>
</dbReference>
<gene>
    <name evidence="1" type="ORF">QWM81_04610</name>
</gene>
<organism evidence="1 2">
    <name type="scientific">Streptomyces ficellus</name>
    <dbReference type="NCBI Taxonomy" id="1977088"/>
    <lineage>
        <taxon>Bacteria</taxon>
        <taxon>Bacillati</taxon>
        <taxon>Actinomycetota</taxon>
        <taxon>Actinomycetes</taxon>
        <taxon>Kitasatosporales</taxon>
        <taxon>Streptomycetaceae</taxon>
        <taxon>Streptomyces</taxon>
    </lineage>
</organism>
<sequence>MTRKALREHPGLVRVGLLAHFTDADPAALYVGRRIERVNKDGLIKGRRRTRRACRLLRRWTAFLAGRPDRSLRLHRVGRVDDLLKHALTELSIDTQPDAVDQPVVEH</sequence>
<keyword evidence="2" id="KW-1185">Reference proteome</keyword>
<comment type="caution">
    <text evidence="1">The sequence shown here is derived from an EMBL/GenBank/DDBJ whole genome shotgun (WGS) entry which is preliminary data.</text>
</comment>
<evidence type="ECO:0000313" key="1">
    <source>
        <dbReference type="EMBL" id="MDN3293341.1"/>
    </source>
</evidence>
<name>A0ABT7Z1J7_9ACTN</name>
<proteinExistence type="predicted"/>